<accession>A0A6M3K8C9</accession>
<reference evidence="1" key="1">
    <citation type="submission" date="2020-03" db="EMBL/GenBank/DDBJ databases">
        <title>The deep terrestrial virosphere.</title>
        <authorList>
            <person name="Holmfeldt K."/>
            <person name="Nilsson E."/>
            <person name="Simone D."/>
            <person name="Lopez-Fernandez M."/>
            <person name="Wu X."/>
            <person name="de Brujin I."/>
            <person name="Lundin D."/>
            <person name="Andersson A."/>
            <person name="Bertilsson S."/>
            <person name="Dopson M."/>
        </authorList>
    </citation>
    <scope>NUCLEOTIDE SEQUENCE</scope>
    <source>
        <strain evidence="1">MM415A01144</strain>
    </source>
</reference>
<evidence type="ECO:0008006" key="2">
    <source>
        <dbReference type="Google" id="ProtNLM"/>
    </source>
</evidence>
<dbReference type="AlphaFoldDB" id="A0A6M3K8C9"/>
<name>A0A6M3K8C9_9ZZZZ</name>
<dbReference type="EMBL" id="MT142318">
    <property type="protein sequence ID" value="QJA78055.1"/>
    <property type="molecule type" value="Genomic_DNA"/>
</dbReference>
<organism evidence="1">
    <name type="scientific">viral metagenome</name>
    <dbReference type="NCBI Taxonomy" id="1070528"/>
    <lineage>
        <taxon>unclassified sequences</taxon>
        <taxon>metagenomes</taxon>
        <taxon>organismal metagenomes</taxon>
    </lineage>
</organism>
<proteinExistence type="predicted"/>
<sequence>MGATHQDGISVYGSGYMVGKKGLETLIIDKSGYVQDGRLVSAEGTTGLRIAAGTTGFSGWVKTAVSTALTSILHARADSMVPQGGIGTLLSGFPCLVKTDFSGHMMDITTYYVGSGATTTTSCGVSSKISWFAIGT</sequence>
<gene>
    <name evidence="1" type="ORF">MM415A01144_0005</name>
</gene>
<protein>
    <recommendedName>
        <fullName evidence="2">Tail protein</fullName>
    </recommendedName>
</protein>
<evidence type="ECO:0000313" key="1">
    <source>
        <dbReference type="EMBL" id="QJA78055.1"/>
    </source>
</evidence>